<dbReference type="GO" id="GO:0030420">
    <property type="term" value="P:establishment of competence for transformation"/>
    <property type="evidence" value="ECO:0007669"/>
    <property type="project" value="InterPro"/>
</dbReference>
<dbReference type="InterPro" id="IPR052159">
    <property type="entry name" value="Competence_DNA_uptake"/>
</dbReference>
<dbReference type="Pfam" id="PF03772">
    <property type="entry name" value="Competence"/>
    <property type="match status" value="1"/>
</dbReference>
<evidence type="ECO:0000256" key="7">
    <source>
        <dbReference type="SAM" id="Phobius"/>
    </source>
</evidence>
<feature type="transmembrane region" description="Helical" evidence="7">
    <location>
        <begin position="483"/>
        <end position="502"/>
    </location>
</feature>
<dbReference type="InterPro" id="IPR025405">
    <property type="entry name" value="DUF4131"/>
</dbReference>
<evidence type="ECO:0000256" key="4">
    <source>
        <dbReference type="ARBA" id="ARBA00022989"/>
    </source>
</evidence>
<feature type="transmembrane region" description="Helical" evidence="7">
    <location>
        <begin position="92"/>
        <end position="114"/>
    </location>
</feature>
<keyword evidence="3 7" id="KW-0812">Transmembrane</keyword>
<feature type="transmembrane region" description="Helical" evidence="7">
    <location>
        <begin position="342"/>
        <end position="365"/>
    </location>
</feature>
<accession>A0A2S0N2E1</accession>
<dbReference type="NCBIfam" id="TIGR00361">
    <property type="entry name" value="ComEC_Rec2"/>
    <property type="match status" value="1"/>
</dbReference>
<sequence length="843" mass="89770">MPPSTAPDLPTEPSDNAPSDQGPARAQAPLRRNRPAPNAGALVPVLLGVVGGSVLQIQQPALWSFMAYGACMPVALTLGLFAFWLRTRRGRLASSFVGLAVALAVFALCGLRSLNYAKTALDPALEGQDIAIVAVVSGLPQPMEVGVRFRVRVLSAERQGAVVRLPEQIDLGWYRNASDEGAGVGREAAAFAPHAGERWQMTVRLKAPHGARNPHGFDYELLQWEQGVQAVGYVRSGPKDPQPLRLDAALRYPVLQLRERMRDAILAELASVSEGAADLRAAGVVAALVTGDQRAIDRSDWNVFRATGVAHLVSISGLHITLFAWLAAQAVGALWRRAPRLCLAFPAQSAALLGGLLLASLYALFSGWGVPAQRTVLMLAVVVGLRLAGRRWPWPHVWLLACAAVVLQDPWALLQAGFWLSFVAVGVLFAINPIADNASSKSAGARFVSMFREQWSVTVALAPLTLLLFGQVSLVGFLANLVAIPWVTLVVTPLAFAGVLWAPLWHLAAWCVQLLGWLLGLLAAIPWAQFEVASAPLGAGLAAVLGGVLLAARLPWSVRLVGLPLCLPVLLWQAPRPPQGTFELLAADIGQGNAVLVRTAQHALLYDTGPRYSVASDAGERVLVPLLRSLGERVDTVMLSHRDSDHTGGAAAVLAQQPQAALTGSIAGEAGLLALRAWTPCVAGQAWVWDGVDFELLHPFEAAPAQALAGDKPNAHSCVLRVRAQSGASALLAGDIERAQELALVQRGAAPRVDLLLVPHHGSKTSSSAPFLEAVQPRIALVQAAYRSRFGHPAAEVVERLHAHGAQVIDTAHCGAATWQSDSPASVRCERAVERRYWQHVVP</sequence>
<gene>
    <name evidence="9" type="ORF">C6571_13730</name>
</gene>
<dbReference type="KEGG" id="simp:C6571_13730"/>
<dbReference type="CDD" id="cd07731">
    <property type="entry name" value="ComA-like_MBL-fold"/>
    <property type="match status" value="1"/>
</dbReference>
<evidence type="ECO:0000256" key="5">
    <source>
        <dbReference type="ARBA" id="ARBA00023136"/>
    </source>
</evidence>
<dbReference type="SMART" id="SM00849">
    <property type="entry name" value="Lactamase_B"/>
    <property type="match status" value="1"/>
</dbReference>
<comment type="subcellular location">
    <subcellularLocation>
        <location evidence="1">Cell membrane</location>
        <topology evidence="1">Multi-pass membrane protein</topology>
    </subcellularLocation>
</comment>
<dbReference type="RefSeq" id="WP_106447184.1">
    <property type="nucleotide sequence ID" value="NZ_CP027669.1"/>
</dbReference>
<dbReference type="PANTHER" id="PTHR30619">
    <property type="entry name" value="DNA INTERNALIZATION/COMPETENCE PROTEIN COMEC/REC2"/>
    <property type="match status" value="1"/>
</dbReference>
<dbReference type="Pfam" id="PF13567">
    <property type="entry name" value="DUF4131"/>
    <property type="match status" value="1"/>
</dbReference>
<feature type="region of interest" description="Disordered" evidence="6">
    <location>
        <begin position="1"/>
        <end position="33"/>
    </location>
</feature>
<feature type="transmembrane region" description="Helical" evidence="7">
    <location>
        <begin position="533"/>
        <end position="552"/>
    </location>
</feature>
<keyword evidence="10" id="KW-1185">Reference proteome</keyword>
<dbReference type="InterPro" id="IPR035681">
    <property type="entry name" value="ComA-like_MBL"/>
</dbReference>
<dbReference type="NCBIfam" id="TIGR00360">
    <property type="entry name" value="ComEC_N-term"/>
    <property type="match status" value="1"/>
</dbReference>
<evidence type="ECO:0000256" key="6">
    <source>
        <dbReference type="SAM" id="MobiDB-lite"/>
    </source>
</evidence>
<dbReference type="InterPro" id="IPR004797">
    <property type="entry name" value="Competence_ComEC/Rec2"/>
</dbReference>
<feature type="transmembrane region" description="Helical" evidence="7">
    <location>
        <begin position="507"/>
        <end position="527"/>
    </location>
</feature>
<evidence type="ECO:0000313" key="10">
    <source>
        <dbReference type="Proteomes" id="UP000239326"/>
    </source>
</evidence>
<evidence type="ECO:0000256" key="1">
    <source>
        <dbReference type="ARBA" id="ARBA00004651"/>
    </source>
</evidence>
<proteinExistence type="predicted"/>
<evidence type="ECO:0000259" key="8">
    <source>
        <dbReference type="SMART" id="SM00849"/>
    </source>
</evidence>
<dbReference type="InterPro" id="IPR036866">
    <property type="entry name" value="RibonucZ/Hydroxyglut_hydro"/>
</dbReference>
<protein>
    <submittedName>
        <fullName evidence="9">DNA internalization-related competence protein ComEC/Rec2</fullName>
    </submittedName>
</protein>
<evidence type="ECO:0000313" key="9">
    <source>
        <dbReference type="EMBL" id="AVO42207.1"/>
    </source>
</evidence>
<feature type="transmembrane region" description="Helical" evidence="7">
    <location>
        <begin position="312"/>
        <end position="335"/>
    </location>
</feature>
<dbReference type="OrthoDB" id="9761531at2"/>
<feature type="transmembrane region" description="Helical" evidence="7">
    <location>
        <begin position="63"/>
        <end position="85"/>
    </location>
</feature>
<dbReference type="InterPro" id="IPR001279">
    <property type="entry name" value="Metallo-B-lactamas"/>
</dbReference>
<keyword evidence="5 7" id="KW-0472">Membrane</keyword>
<dbReference type="GO" id="GO:0005886">
    <property type="term" value="C:plasma membrane"/>
    <property type="evidence" value="ECO:0007669"/>
    <property type="project" value="UniProtKB-SubCell"/>
</dbReference>
<name>A0A2S0N2E1_9BURK</name>
<evidence type="ECO:0000256" key="2">
    <source>
        <dbReference type="ARBA" id="ARBA00022475"/>
    </source>
</evidence>
<dbReference type="PANTHER" id="PTHR30619:SF1">
    <property type="entry name" value="RECOMBINATION PROTEIN 2"/>
    <property type="match status" value="1"/>
</dbReference>
<dbReference type="AlphaFoldDB" id="A0A2S0N2E1"/>
<feature type="transmembrane region" description="Helical" evidence="7">
    <location>
        <begin position="418"/>
        <end position="435"/>
    </location>
</feature>
<dbReference type="InterPro" id="IPR004477">
    <property type="entry name" value="ComEC_N"/>
</dbReference>
<reference evidence="9 10" key="1">
    <citation type="submission" date="2018-03" db="EMBL/GenBank/DDBJ databases">
        <title>Genome sequencing of Simplicispira sp.</title>
        <authorList>
            <person name="Kim S.-J."/>
            <person name="Heo J."/>
            <person name="Kwon S.-W."/>
        </authorList>
    </citation>
    <scope>NUCLEOTIDE SEQUENCE [LARGE SCALE GENOMIC DNA]</scope>
    <source>
        <strain evidence="9 10">SC1-8</strain>
    </source>
</reference>
<dbReference type="EMBL" id="CP027669">
    <property type="protein sequence ID" value="AVO42207.1"/>
    <property type="molecule type" value="Genomic_DNA"/>
</dbReference>
<dbReference type="Gene3D" id="3.60.15.10">
    <property type="entry name" value="Ribonuclease Z/Hydroxyacylglutathione hydrolase-like"/>
    <property type="match status" value="1"/>
</dbReference>
<organism evidence="9 10">
    <name type="scientific">Simplicispira suum</name>
    <dbReference type="NCBI Taxonomy" id="2109915"/>
    <lineage>
        <taxon>Bacteria</taxon>
        <taxon>Pseudomonadati</taxon>
        <taxon>Pseudomonadota</taxon>
        <taxon>Betaproteobacteria</taxon>
        <taxon>Burkholderiales</taxon>
        <taxon>Comamonadaceae</taxon>
        <taxon>Simplicispira</taxon>
    </lineage>
</organism>
<dbReference type="Proteomes" id="UP000239326">
    <property type="component" value="Chromosome"/>
</dbReference>
<dbReference type="Pfam" id="PF00753">
    <property type="entry name" value="Lactamase_B"/>
    <property type="match status" value="1"/>
</dbReference>
<keyword evidence="4 7" id="KW-1133">Transmembrane helix</keyword>
<dbReference type="SUPFAM" id="SSF56281">
    <property type="entry name" value="Metallo-hydrolase/oxidoreductase"/>
    <property type="match status" value="1"/>
</dbReference>
<feature type="domain" description="Metallo-beta-lactamase" evidence="8">
    <location>
        <begin position="591"/>
        <end position="786"/>
    </location>
</feature>
<feature type="transmembrane region" description="Helical" evidence="7">
    <location>
        <begin position="455"/>
        <end position="477"/>
    </location>
</feature>
<evidence type="ECO:0000256" key="3">
    <source>
        <dbReference type="ARBA" id="ARBA00022692"/>
    </source>
</evidence>
<keyword evidence="2" id="KW-1003">Cell membrane</keyword>